<keyword evidence="2" id="KW-0560">Oxidoreductase</keyword>
<evidence type="ECO:0000256" key="2">
    <source>
        <dbReference type="ARBA" id="ARBA00023002"/>
    </source>
</evidence>
<keyword evidence="7" id="KW-1185">Reference proteome</keyword>
<feature type="region of interest" description="Disordered" evidence="4">
    <location>
        <begin position="270"/>
        <end position="290"/>
    </location>
</feature>
<dbReference type="EMBL" id="JBBBZM010000351">
    <property type="protein sequence ID" value="KAL0630883.1"/>
    <property type="molecule type" value="Genomic_DNA"/>
</dbReference>
<evidence type="ECO:0000313" key="7">
    <source>
        <dbReference type="Proteomes" id="UP001447188"/>
    </source>
</evidence>
<dbReference type="InterPro" id="IPR021765">
    <property type="entry name" value="UstYa-like"/>
</dbReference>
<proteinExistence type="inferred from homology"/>
<keyword evidence="5" id="KW-0812">Transmembrane</keyword>
<evidence type="ECO:0000313" key="6">
    <source>
        <dbReference type="EMBL" id="KAL0630883.1"/>
    </source>
</evidence>
<comment type="caution">
    <text evidence="6">The sequence shown here is derived from an EMBL/GenBank/DDBJ whole genome shotgun (WGS) entry which is preliminary data.</text>
</comment>
<protein>
    <recommendedName>
        <fullName evidence="8">Oxidase ustYa</fullName>
    </recommendedName>
</protein>
<keyword evidence="5" id="KW-1133">Transmembrane helix</keyword>
<evidence type="ECO:0000256" key="4">
    <source>
        <dbReference type="SAM" id="MobiDB-lite"/>
    </source>
</evidence>
<evidence type="ECO:0000256" key="5">
    <source>
        <dbReference type="SAM" id="Phobius"/>
    </source>
</evidence>
<sequence length="290" mass="32683">MAPNMSKFVNMRLRGSSEYSPVDPETLSSTSSSTMHEDKGLLSGDDQPIYNPRLSSRRRFFSWRNTSVVLSALLFISGISVWGHVVILLRSFRCDTTPLEDKFEPDLLFSSRVTFQPHAFYGGPPTNATDEMWQRLQPPGDGIISIPRKYTTHLPKSLPAAFEPESDVYGISMFHQLHCLNFLRFAYYPEGITTMPPQDIIFHRDHCLDYIRQAIMCHGDTTFEILTSVGVNGMGATHTCRDFDKIWAWAYENRSDKTHGSGYTTGKLTTTPGHLNDFDEATEHGGHGGH</sequence>
<reference evidence="6 7" key="1">
    <citation type="submission" date="2024-02" db="EMBL/GenBank/DDBJ databases">
        <title>Discinaceae phylogenomics.</title>
        <authorList>
            <person name="Dirks A.C."/>
            <person name="James T.Y."/>
        </authorList>
    </citation>
    <scope>NUCLEOTIDE SEQUENCE [LARGE SCALE GENOMIC DNA]</scope>
    <source>
        <strain evidence="6 7">ACD0624</strain>
    </source>
</reference>
<dbReference type="Pfam" id="PF11807">
    <property type="entry name" value="UstYa"/>
    <property type="match status" value="1"/>
</dbReference>
<keyword evidence="5" id="KW-0472">Membrane</keyword>
<comment type="similarity">
    <text evidence="3">Belongs to the ustYa family.</text>
</comment>
<feature type="compositionally biased region" description="Basic and acidic residues" evidence="4">
    <location>
        <begin position="281"/>
        <end position="290"/>
    </location>
</feature>
<accession>A0ABR3G4K3</accession>
<comment type="pathway">
    <text evidence="1">Mycotoxin biosynthesis.</text>
</comment>
<dbReference type="PANTHER" id="PTHR33365">
    <property type="entry name" value="YALI0B05434P"/>
    <property type="match status" value="1"/>
</dbReference>
<dbReference type="PANTHER" id="PTHR33365:SF11">
    <property type="entry name" value="TAT PATHWAY SIGNAL SEQUENCE"/>
    <property type="match status" value="1"/>
</dbReference>
<feature type="region of interest" description="Disordered" evidence="4">
    <location>
        <begin position="16"/>
        <end position="42"/>
    </location>
</feature>
<evidence type="ECO:0000256" key="1">
    <source>
        <dbReference type="ARBA" id="ARBA00004685"/>
    </source>
</evidence>
<evidence type="ECO:0000256" key="3">
    <source>
        <dbReference type="ARBA" id="ARBA00035112"/>
    </source>
</evidence>
<dbReference type="Proteomes" id="UP001447188">
    <property type="component" value="Unassembled WGS sequence"/>
</dbReference>
<name>A0ABR3G4K3_9PEZI</name>
<evidence type="ECO:0008006" key="8">
    <source>
        <dbReference type="Google" id="ProtNLM"/>
    </source>
</evidence>
<feature type="transmembrane region" description="Helical" evidence="5">
    <location>
        <begin position="67"/>
        <end position="89"/>
    </location>
</feature>
<gene>
    <name evidence="6" type="ORF">Q9L58_010269</name>
</gene>
<organism evidence="6 7">
    <name type="scientific">Discina gigas</name>
    <dbReference type="NCBI Taxonomy" id="1032678"/>
    <lineage>
        <taxon>Eukaryota</taxon>
        <taxon>Fungi</taxon>
        <taxon>Dikarya</taxon>
        <taxon>Ascomycota</taxon>
        <taxon>Pezizomycotina</taxon>
        <taxon>Pezizomycetes</taxon>
        <taxon>Pezizales</taxon>
        <taxon>Discinaceae</taxon>
        <taxon>Discina</taxon>
    </lineage>
</organism>